<dbReference type="Gene3D" id="3.30.2160.10">
    <property type="entry name" value="Hect, E3 ligase catalytic domain"/>
    <property type="match status" value="1"/>
</dbReference>
<dbReference type="GO" id="GO:0016567">
    <property type="term" value="P:protein ubiquitination"/>
    <property type="evidence" value="ECO:0007669"/>
    <property type="project" value="UniProtKB-UniPathway"/>
</dbReference>
<comment type="subcellular location">
    <subcellularLocation>
        <location evidence="2">Nucleus</location>
        <location evidence="2">Nucleoplasm</location>
    </subcellularLocation>
</comment>
<feature type="compositionally biased region" description="Low complexity" evidence="15">
    <location>
        <begin position="320"/>
        <end position="339"/>
    </location>
</feature>
<evidence type="ECO:0000256" key="9">
    <source>
        <dbReference type="ARBA" id="ARBA00022786"/>
    </source>
</evidence>
<evidence type="ECO:0000256" key="5">
    <source>
        <dbReference type="ARBA" id="ARBA00008315"/>
    </source>
</evidence>
<feature type="compositionally biased region" description="Polar residues" evidence="15">
    <location>
        <begin position="1642"/>
        <end position="1654"/>
    </location>
</feature>
<dbReference type="PROSITE" id="PS50237">
    <property type="entry name" value="HECT"/>
    <property type="match status" value="1"/>
</dbReference>
<keyword evidence="12" id="KW-0539">Nucleus</keyword>
<feature type="active site" description="Glycyl thioester intermediate" evidence="13">
    <location>
        <position position="1925"/>
    </location>
</feature>
<feature type="compositionally biased region" description="Basic and acidic residues" evidence="15">
    <location>
        <begin position="123"/>
        <end position="133"/>
    </location>
</feature>
<dbReference type="PROSITE" id="PS50918">
    <property type="entry name" value="WWE"/>
    <property type="match status" value="1"/>
</dbReference>
<comment type="similarity">
    <text evidence="5">Belongs to the CFAP97 family.</text>
</comment>
<evidence type="ECO:0000256" key="11">
    <source>
        <dbReference type="ARBA" id="ARBA00023204"/>
    </source>
</evidence>
<dbReference type="FunFam" id="3.30.720.50:FF:000001">
    <property type="entry name" value="E3 ubiquitin-protein ligase TRIP12 isoform X1"/>
    <property type="match status" value="1"/>
</dbReference>
<dbReference type="InterPro" id="IPR037197">
    <property type="entry name" value="WWE_dom_sf"/>
</dbReference>
<keyword evidence="11" id="KW-0234">DNA repair</keyword>
<evidence type="ECO:0000256" key="8">
    <source>
        <dbReference type="ARBA" id="ARBA00022763"/>
    </source>
</evidence>
<keyword evidence="7 14" id="KW-0808">Transferase</keyword>
<feature type="compositionally biased region" description="Polar residues" evidence="15">
    <location>
        <begin position="956"/>
        <end position="967"/>
    </location>
</feature>
<evidence type="ECO:0000256" key="12">
    <source>
        <dbReference type="ARBA" id="ARBA00023242"/>
    </source>
</evidence>
<dbReference type="InterPro" id="IPR004170">
    <property type="entry name" value="WWE_dom"/>
</dbReference>
<feature type="compositionally biased region" description="Polar residues" evidence="15">
    <location>
        <begin position="471"/>
        <end position="489"/>
    </location>
</feature>
<dbReference type="GO" id="GO:0006281">
    <property type="term" value="P:DNA repair"/>
    <property type="evidence" value="ECO:0007669"/>
    <property type="project" value="UniProtKB-KW"/>
</dbReference>
<dbReference type="InterPro" id="IPR029488">
    <property type="entry name" value="Hmw/CFAP97"/>
</dbReference>
<feature type="compositionally biased region" description="Polar residues" evidence="15">
    <location>
        <begin position="2182"/>
        <end position="2213"/>
    </location>
</feature>
<dbReference type="Gene3D" id="1.25.10.10">
    <property type="entry name" value="Leucine-rich Repeat Variant"/>
    <property type="match status" value="1"/>
</dbReference>
<evidence type="ECO:0000256" key="13">
    <source>
        <dbReference type="PROSITE-ProRule" id="PRU00104"/>
    </source>
</evidence>
<feature type="compositionally biased region" description="Low complexity" evidence="15">
    <location>
        <begin position="2214"/>
        <end position="2236"/>
    </location>
</feature>
<dbReference type="Gene3D" id="3.90.1750.10">
    <property type="entry name" value="Hect, E3 ligase catalytic domains"/>
    <property type="match status" value="1"/>
</dbReference>
<keyword evidence="6" id="KW-0597">Phosphoprotein</keyword>
<evidence type="ECO:0000256" key="4">
    <source>
        <dbReference type="ARBA" id="ARBA00006331"/>
    </source>
</evidence>
<dbReference type="GO" id="GO:0008270">
    <property type="term" value="F:zinc ion binding"/>
    <property type="evidence" value="ECO:0007669"/>
    <property type="project" value="InterPro"/>
</dbReference>
<dbReference type="eggNOG" id="KOG0170">
    <property type="taxonomic scope" value="Eukaryota"/>
</dbReference>
<dbReference type="SUPFAM" id="SSF48371">
    <property type="entry name" value="ARM repeat"/>
    <property type="match status" value="1"/>
</dbReference>
<dbReference type="FunFam" id="3.30.2160.10:FF:000013">
    <property type="entry name" value="E3 ubiquitin-protein ligase TRIP12 isoform X1"/>
    <property type="match status" value="1"/>
</dbReference>
<evidence type="ECO:0000256" key="2">
    <source>
        <dbReference type="ARBA" id="ARBA00004642"/>
    </source>
</evidence>
<dbReference type="InterPro" id="IPR011989">
    <property type="entry name" value="ARM-like"/>
</dbReference>
<dbReference type="Pfam" id="PF00632">
    <property type="entry name" value="HECT"/>
    <property type="match status" value="1"/>
</dbReference>
<dbReference type="STRING" id="7739.C3YK34"/>
<keyword evidence="9 13" id="KW-0833">Ubl conjugation pathway</keyword>
<reference evidence="18" key="1">
    <citation type="journal article" date="2008" name="Nature">
        <title>The amphioxus genome and the evolution of the chordate karyotype.</title>
        <authorList>
            <consortium name="US DOE Joint Genome Institute (JGI-PGF)"/>
            <person name="Putnam N.H."/>
            <person name="Butts T."/>
            <person name="Ferrier D.E.K."/>
            <person name="Furlong R.F."/>
            <person name="Hellsten U."/>
            <person name="Kawashima T."/>
            <person name="Robinson-Rechavi M."/>
            <person name="Shoguchi E."/>
            <person name="Terry A."/>
            <person name="Yu J.-K."/>
            <person name="Benito-Gutierrez E.L."/>
            <person name="Dubchak I."/>
            <person name="Garcia-Fernandez J."/>
            <person name="Gibson-Brown J.J."/>
            <person name="Grigoriev I.V."/>
            <person name="Horton A.C."/>
            <person name="de Jong P.J."/>
            <person name="Jurka J."/>
            <person name="Kapitonov V.V."/>
            <person name="Kohara Y."/>
            <person name="Kuroki Y."/>
            <person name="Lindquist E."/>
            <person name="Lucas S."/>
            <person name="Osoegawa K."/>
            <person name="Pennacchio L.A."/>
            <person name="Salamov A.A."/>
            <person name="Satou Y."/>
            <person name="Sauka-Spengler T."/>
            <person name="Schmutz J."/>
            <person name="Shin-I T."/>
            <person name="Toyoda A."/>
            <person name="Bronner-Fraser M."/>
            <person name="Fujiyama A."/>
            <person name="Holland L.Z."/>
            <person name="Holland P.W.H."/>
            <person name="Satoh N."/>
            <person name="Rokhsar D.S."/>
        </authorList>
    </citation>
    <scope>NUCLEOTIDE SEQUENCE [LARGE SCALE GENOMIC DNA]</scope>
    <source>
        <strain evidence="18">S238N-H82</strain>
        <tissue evidence="18">Testes</tissue>
    </source>
</reference>
<feature type="compositionally biased region" description="Low complexity" evidence="15">
    <location>
        <begin position="12"/>
        <end position="47"/>
    </location>
</feature>
<evidence type="ECO:0000256" key="6">
    <source>
        <dbReference type="ARBA" id="ARBA00022553"/>
    </source>
</evidence>
<dbReference type="FunFam" id="1.25.10.10:FF:000018">
    <property type="entry name" value="E3 ubiquitin-protein ligase TRIP12 isoform X3"/>
    <property type="match status" value="1"/>
</dbReference>
<evidence type="ECO:0000256" key="3">
    <source>
        <dbReference type="ARBA" id="ARBA00004906"/>
    </source>
</evidence>
<feature type="region of interest" description="Disordered" evidence="15">
    <location>
        <begin position="1"/>
        <end position="528"/>
    </location>
</feature>
<organism>
    <name type="scientific">Branchiostoma floridae</name>
    <name type="common">Florida lancelet</name>
    <name type="synonym">Amphioxus</name>
    <dbReference type="NCBI Taxonomy" id="7739"/>
    <lineage>
        <taxon>Eukaryota</taxon>
        <taxon>Metazoa</taxon>
        <taxon>Chordata</taxon>
        <taxon>Cephalochordata</taxon>
        <taxon>Leptocardii</taxon>
        <taxon>Amphioxiformes</taxon>
        <taxon>Branchiostomatidae</taxon>
        <taxon>Branchiostoma</taxon>
    </lineage>
</organism>
<dbReference type="GO" id="GO:0006511">
    <property type="term" value="P:ubiquitin-dependent protein catabolic process"/>
    <property type="evidence" value="ECO:0007669"/>
    <property type="project" value="UniProtKB-UniRule"/>
</dbReference>
<evidence type="ECO:0000259" key="17">
    <source>
        <dbReference type="PROSITE" id="PS50918"/>
    </source>
</evidence>
<feature type="domain" description="WWE" evidence="17">
    <location>
        <begin position="879"/>
        <end position="955"/>
    </location>
</feature>
<feature type="compositionally biased region" description="Low complexity" evidence="15">
    <location>
        <begin position="155"/>
        <end position="179"/>
    </location>
</feature>
<dbReference type="GO" id="GO:0005654">
    <property type="term" value="C:nucleoplasm"/>
    <property type="evidence" value="ECO:0007669"/>
    <property type="project" value="UniProtKB-SubCell"/>
</dbReference>
<dbReference type="InterPro" id="IPR045322">
    <property type="entry name" value="HECTD1/TRIP12-like"/>
</dbReference>
<evidence type="ECO:0000256" key="7">
    <source>
        <dbReference type="ARBA" id="ARBA00022679"/>
    </source>
</evidence>
<feature type="region of interest" description="Disordered" evidence="15">
    <location>
        <begin position="2170"/>
        <end position="2326"/>
    </location>
</feature>
<accession>C3YK34</accession>
<feature type="compositionally biased region" description="Polar residues" evidence="15">
    <location>
        <begin position="61"/>
        <end position="71"/>
    </location>
</feature>
<evidence type="ECO:0000256" key="15">
    <source>
        <dbReference type="SAM" id="MobiDB-lite"/>
    </source>
</evidence>
<feature type="compositionally biased region" description="Low complexity" evidence="15">
    <location>
        <begin position="510"/>
        <end position="520"/>
    </location>
</feature>
<dbReference type="Pfam" id="PF13879">
    <property type="entry name" value="Hmw_CFAP97"/>
    <property type="match status" value="1"/>
</dbReference>
<dbReference type="Pfam" id="PF25579">
    <property type="entry name" value="TPR_TRIP12_N"/>
    <property type="match status" value="1"/>
</dbReference>
<feature type="region of interest" description="Disordered" evidence="15">
    <location>
        <begin position="1094"/>
        <end position="1123"/>
    </location>
</feature>
<dbReference type="eggNOG" id="KOG0168">
    <property type="taxonomic scope" value="Eukaryota"/>
</dbReference>
<gene>
    <name evidence="18" type="ORF">BRAFLDRAFT_79014</name>
</gene>
<dbReference type="InterPro" id="IPR057948">
    <property type="entry name" value="TPR_TRIP12_N"/>
</dbReference>
<evidence type="ECO:0000313" key="18">
    <source>
        <dbReference type="EMBL" id="EEN59491.1"/>
    </source>
</evidence>
<dbReference type="InterPro" id="IPR018123">
    <property type="entry name" value="WWE-dom_subgr"/>
</dbReference>
<dbReference type="Gene3D" id="3.30.720.50">
    <property type="match status" value="1"/>
</dbReference>
<evidence type="ECO:0000259" key="16">
    <source>
        <dbReference type="PROSITE" id="PS50237"/>
    </source>
</evidence>
<feature type="compositionally biased region" description="Gly residues" evidence="15">
    <location>
        <begin position="499"/>
        <end position="509"/>
    </location>
</feature>
<sequence>MADQPSHHPGGSLRRSSRTSVVARRVESTSSRSSSVSSSRSSSSALSGPANSKRSEVEPNSDLTSGKTSGRGSHRRGKSQERKRQVGLYSGMEEECPRSARHSPSPDRSSSQPAKRKATHRPATKEPAKKLVKTEVQTNSILPKRGAGRLRKDSASSTVSSRSFTSTSTSESSLRQGSSNKERRPSTSSSASSETSLVPGTNKRVRKLSGGTSAKKKKEITHISGQSSRGYGLRSHPDVKSGSKPKTLSSKLNSEKFSKEEGASGTSSSSALPLLSGLPPTGKSKSRKFSDSKNHSKNLGKNSSRQSSSKTKESSKSKVGKATSKSSSSATGGESSAKSGRPDKGSDNRDSRKREELFNSRTSGGGRRRDSDEGSPNFNNLNPTVSLSRSRLRSGGKEGEPDHPGPSGLAEPKSDKGKGKGKGKRRDKIPPEPESLRRSARNRTTGSCASSSRRGSGPSKRSTAGAGLEENMNNPNATQDGTANNTGTARASEEATQGAIGGAGAGAVGGASALATSGGESESDDSEMGRLQALLEARGLPPHLFGALGPRMHQLLHRTMGGGASSKAHTLLQGLQSADESQQLQAVIEMCQLLVMGNEETLGGFPVKSVVPALITLLQMEHNFDMMNHACRALTYMMEALPRSSTVVLEAVPVFLEKLQVIQCMDVAEQSLTALEMLSRRHSKAILQAGGLAACLLYLEFFSINAQRTALAIAANCCQTITPEEFHMVQGSLPLLSSRLQHQDKKSVESVCLAFARLVDNFQHDAKLLKELTGHGLLTNIQQLLVVSPPIISTGTFIMVIRMLSLMCASCPELAVQLLKQNITDTLRYLLVGPSEPQASNEEFELLPRTPQELYEITSLIAELMPKLPSDGIFSVDAMLRKNNNTSTDEAIWQWRDDRGVWHPYTRIDNRIVEAAHQCGEDEISLSTMGRTYTIDFNSMQQINEDTGTARPVQRRPNQGGTNSSVSPDEVKEDARAAVLKEDKELASAFIRSLFGVLYEVYSSSAGPSIKHKSLRAIQRVVYYADAELLKEVLKSYAVSSHIAGMLSSQDLKVVVGALQMAEILMQKLPDIFSVFFRREGVMHQVKKLTKIDTSVTPASSPMKESAPGPSQEHEPEDIYAPPKGENWWHVPQAVLPGQSEPLPLGAWQHCNQGLASNKEKIKQWIKDRATKFEKDYFSHETQGISHPALDVLRRLCDAVEKLALEKDRGIDCLVDISRIVTDSDVSPFEIQHSGLVKSLLAYLTSQSENDAVTRIVRLKRFLHVFLDCPAPDGTMVVKSADPSNQPALFPLVAKLNGCINQLEQFPVKVHDLPGGGAATGRGSQALKFFNTHQLKCQLQRHPDCKNVKQWKGGPVKIDPLALVQAIERYLVVRGYGRIRDGEDEDSDEDASDDDVDESLASVSTMATFSGPNVRHRLQFFLSDHLLPYNMTVYQAIRQYGQTAEEDRETDDESNPLGRAGIWIKTHTIWYKPVPFDEDSKTELVAAASATKKGKGTSPNKGPAKAAARKHDELWNEGVCPGPLSPLKPLLVPTLPGNVRIDDPSLEVICLMRVIHALNRYWYTLFENAPTKPILPPSDFINSKLTAKATRQLQDPLVIMTGNLPPWLVEIGKACPFLLPFDTRQTLFYMTSFDRDRAMQKLQDSSPEVTSTDSTDSRVAPRLDRRKRTVSREDLLKQAESVMNDLGNSRAMLEIQLVQGWGRPWSSMHWCPGRCREPIWTCGEERLCHSQTLKTAQSLQLALESLTLDGCRIEDLDLDFTLPGHPNIELKKGGKDIPVTIHNLEEYVKLVIHWTLIEGVSRQFESFREGFESVFPMSHLQYFYPEELDQLFCGNKTEPWDIKMLMETCRPDHGYSHDSRSVKHLFEIMSNFDNDEQREFLLFVTGSPRLPVGGYRALNPPLTIVRKAVEAPENPDDFLPSVMTCVNYLKLPDYTSIEVMANKLRTAMKEGQHSFHLSYFHHGNGHVVTTCACLVTGGGIEVHSAKSQADLREGFSNFSADFYRETLKMHRAYQPITPAGNKLLQQKWDDKYYNEHRDLVRTAKPMVDTRAPRTYVHMHMKLRKLQLEEERLATIERDNRILLEKMSHIMRTKGRVDNRNEYEHHSLNREKRQRELMRITKENQEILKRIMKREPEYDHAKWQREWEKNEQFMDNIARYPKGWYDEWKGEEEKRRRAKPGRSGQSPGRTSQVSGRTSQISGRTSQVSGRLSQYSGRSSRISGRSSAMSCQSSASQAPRKGPSRQQKSRETSRQSTRRSSEQTPRKKSRTKSERKESTQSEDRKEEADQSKDAKQTDESEKPKEEEGAAGGEEEPKKVEKEEEEEEE</sequence>
<dbReference type="SUPFAM" id="SSF56204">
    <property type="entry name" value="Hect, E3 ligase catalytic domain"/>
    <property type="match status" value="1"/>
</dbReference>
<comment type="similarity">
    <text evidence="4 14">Belongs to the UPL family. K-HECT subfamily.</text>
</comment>
<dbReference type="Pfam" id="PF02825">
    <property type="entry name" value="WWE"/>
    <property type="match status" value="1"/>
</dbReference>
<dbReference type="Gene3D" id="3.30.2410.10">
    <property type="entry name" value="Hect, E3 ligase catalytic domain"/>
    <property type="match status" value="1"/>
</dbReference>
<feature type="region of interest" description="Disordered" evidence="15">
    <location>
        <begin position="948"/>
        <end position="970"/>
    </location>
</feature>
<dbReference type="UniPathway" id="UPA00143"/>
<feature type="compositionally biased region" description="Low complexity" evidence="15">
    <location>
        <begin position="443"/>
        <end position="463"/>
    </location>
</feature>
<comment type="pathway">
    <text evidence="3 14">Protein modification; protein ubiquitination.</text>
</comment>
<dbReference type="InterPro" id="IPR016024">
    <property type="entry name" value="ARM-type_fold"/>
</dbReference>
<dbReference type="PANTHER" id="PTHR45670:SF13">
    <property type="entry name" value="E3 UBIQUITIN-PROTEIN LIGASE TRIP12"/>
    <property type="match status" value="1"/>
</dbReference>
<dbReference type="InterPro" id="IPR035983">
    <property type="entry name" value="Hect_E3_ubiquitin_ligase"/>
</dbReference>
<keyword evidence="8" id="KW-0227">DNA damage</keyword>
<feature type="compositionally biased region" description="Low complexity" evidence="15">
    <location>
        <begin position="263"/>
        <end position="283"/>
    </location>
</feature>
<dbReference type="SUPFAM" id="SSF117839">
    <property type="entry name" value="WWE domain"/>
    <property type="match status" value="1"/>
</dbReference>
<dbReference type="SMART" id="SM00678">
    <property type="entry name" value="WWE"/>
    <property type="match status" value="1"/>
</dbReference>
<dbReference type="FunFam" id="3.30.2410.10:FF:000005">
    <property type="entry name" value="E3 ubiquitin-protein ligase TRIP12 isoform X1"/>
    <property type="match status" value="1"/>
</dbReference>
<feature type="compositionally biased region" description="Low complexity" evidence="15">
    <location>
        <begin position="186"/>
        <end position="196"/>
    </location>
</feature>
<keyword evidence="10" id="KW-0007">Acetylation</keyword>
<dbReference type="PANTHER" id="PTHR45670">
    <property type="entry name" value="E3 UBIQUITIN-PROTEIN LIGASE TRIP12"/>
    <property type="match status" value="1"/>
</dbReference>
<feature type="compositionally biased region" description="Basic and acidic residues" evidence="15">
    <location>
        <begin position="428"/>
        <end position="437"/>
    </location>
</feature>
<feature type="compositionally biased region" description="Polar residues" evidence="15">
    <location>
        <begin position="376"/>
        <end position="385"/>
    </location>
</feature>
<name>C3YK34_BRAFL</name>
<feature type="region of interest" description="Disordered" evidence="15">
    <location>
        <begin position="1640"/>
        <end position="1666"/>
    </location>
</feature>
<evidence type="ECO:0000256" key="1">
    <source>
        <dbReference type="ARBA" id="ARBA00000885"/>
    </source>
</evidence>
<feature type="compositionally biased region" description="Basic and acidic residues" evidence="15">
    <location>
        <begin position="2246"/>
        <end position="2305"/>
    </location>
</feature>
<dbReference type="GO" id="GO:0061630">
    <property type="term" value="F:ubiquitin protein ligase activity"/>
    <property type="evidence" value="ECO:0007669"/>
    <property type="project" value="UniProtKB-UniRule"/>
</dbReference>
<protein>
    <recommendedName>
        <fullName evidence="14">E3 ubiquitin-protein ligase</fullName>
        <ecNumber evidence="14">2.3.2.26</ecNumber>
    </recommendedName>
</protein>
<evidence type="ECO:0000256" key="10">
    <source>
        <dbReference type="ARBA" id="ARBA00022990"/>
    </source>
</evidence>
<dbReference type="EMBL" id="GG666520">
    <property type="protein sequence ID" value="EEN59491.1"/>
    <property type="molecule type" value="Genomic_DNA"/>
</dbReference>
<feature type="compositionally biased region" description="Basic and acidic residues" evidence="15">
    <location>
        <begin position="253"/>
        <end position="262"/>
    </location>
</feature>
<evidence type="ECO:0000256" key="14">
    <source>
        <dbReference type="RuleBase" id="RU369009"/>
    </source>
</evidence>
<feature type="compositionally biased region" description="Basic and acidic residues" evidence="15">
    <location>
        <begin position="340"/>
        <end position="358"/>
    </location>
</feature>
<dbReference type="InterPro" id="IPR000569">
    <property type="entry name" value="HECT_dom"/>
</dbReference>
<comment type="catalytic activity">
    <reaction evidence="1 14">
        <text>S-ubiquitinyl-[E2 ubiquitin-conjugating enzyme]-L-cysteine + [acceptor protein]-L-lysine = [E2 ubiquitin-conjugating enzyme]-L-cysteine + N(6)-ubiquitinyl-[acceptor protein]-L-lysine.</text>
        <dbReference type="EC" id="2.3.2.26"/>
    </reaction>
</comment>
<proteinExistence type="inferred from homology"/>
<feature type="domain" description="HECT" evidence="16">
    <location>
        <begin position="1769"/>
        <end position="1958"/>
    </location>
</feature>
<dbReference type="InParanoid" id="C3YK34"/>
<dbReference type="SMART" id="SM00119">
    <property type="entry name" value="HECTc"/>
    <property type="match status" value="1"/>
</dbReference>
<dbReference type="EC" id="2.3.2.26" evidence="14"/>